<evidence type="ECO:0000256" key="6">
    <source>
        <dbReference type="ARBA" id="ARBA00023242"/>
    </source>
</evidence>
<feature type="region of interest" description="Disordered" evidence="7">
    <location>
        <begin position="176"/>
        <end position="245"/>
    </location>
</feature>
<dbReference type="Gene3D" id="1.10.10.60">
    <property type="entry name" value="Homeodomain-like"/>
    <property type="match status" value="2"/>
</dbReference>
<evidence type="ECO:0000256" key="2">
    <source>
        <dbReference type="ARBA" id="ARBA00004574"/>
    </source>
</evidence>
<feature type="compositionally biased region" description="Polar residues" evidence="7">
    <location>
        <begin position="927"/>
        <end position="953"/>
    </location>
</feature>
<dbReference type="InterPro" id="IPR015010">
    <property type="entry name" value="TERF2IP_Myb"/>
</dbReference>
<feature type="non-terminal residue" evidence="10">
    <location>
        <position position="1091"/>
    </location>
</feature>
<dbReference type="GO" id="GO:0031848">
    <property type="term" value="P:protection from non-homologous end joining at telomere"/>
    <property type="evidence" value="ECO:0007669"/>
    <property type="project" value="TreeGrafter"/>
</dbReference>
<reference evidence="10" key="1">
    <citation type="submission" date="2010-05" db="EMBL/GenBank/DDBJ databases">
        <title>The Genome Sequence of Magnaporthe poae strain ATCC 64411.</title>
        <authorList>
            <consortium name="The Broad Institute Genome Sequencing Platform"/>
            <consortium name="Broad Institute Genome Sequencing Center for Infectious Disease"/>
            <person name="Ma L.-J."/>
            <person name="Dead R."/>
            <person name="Young S."/>
            <person name="Zeng Q."/>
            <person name="Koehrsen M."/>
            <person name="Alvarado L."/>
            <person name="Berlin A."/>
            <person name="Chapman S.B."/>
            <person name="Chen Z."/>
            <person name="Freedman E."/>
            <person name="Gellesch M."/>
            <person name="Goldberg J."/>
            <person name="Griggs A."/>
            <person name="Gujja S."/>
            <person name="Heilman E.R."/>
            <person name="Heiman D."/>
            <person name="Hepburn T."/>
            <person name="Howarth C."/>
            <person name="Jen D."/>
            <person name="Larson L."/>
            <person name="Mehta T."/>
            <person name="Neiman D."/>
            <person name="Pearson M."/>
            <person name="Roberts A."/>
            <person name="Saif S."/>
            <person name="Shea T."/>
            <person name="Shenoy N."/>
            <person name="Sisk P."/>
            <person name="Stolte C."/>
            <person name="Sykes S."/>
            <person name="Walk T."/>
            <person name="White J."/>
            <person name="Yandava C."/>
            <person name="Haas B."/>
            <person name="Nusbaum C."/>
            <person name="Birren B."/>
        </authorList>
    </citation>
    <scope>NUCLEOTIDE SEQUENCE</scope>
    <source>
        <strain evidence="10">ATCC 64411</strain>
    </source>
</reference>
<feature type="region of interest" description="Disordered" evidence="7">
    <location>
        <begin position="672"/>
        <end position="694"/>
    </location>
</feature>
<evidence type="ECO:0000256" key="1">
    <source>
        <dbReference type="ARBA" id="ARBA00004123"/>
    </source>
</evidence>
<feature type="compositionally biased region" description="Low complexity" evidence="7">
    <location>
        <begin position="365"/>
        <end position="387"/>
    </location>
</feature>
<feature type="compositionally biased region" description="Acidic residues" evidence="7">
    <location>
        <begin position="600"/>
        <end position="622"/>
    </location>
</feature>
<feature type="compositionally biased region" description="Low complexity" evidence="7">
    <location>
        <begin position="903"/>
        <end position="915"/>
    </location>
</feature>
<feature type="compositionally biased region" description="Low complexity" evidence="7">
    <location>
        <begin position="99"/>
        <end position="113"/>
    </location>
</feature>
<feature type="compositionally biased region" description="Low complexity" evidence="7">
    <location>
        <begin position="214"/>
        <end position="227"/>
    </location>
</feature>
<name>A0A0H2UCP0_MAGP6</name>
<feature type="region of interest" description="Disordered" evidence="7">
    <location>
        <begin position="300"/>
        <end position="417"/>
    </location>
</feature>
<evidence type="ECO:0000256" key="5">
    <source>
        <dbReference type="ARBA" id="ARBA00022895"/>
    </source>
</evidence>
<sequence>MPVPITYDNIAGGSSKDLLFAGIKFWLALRVPQRNDWIAKIQNNGGEVVKLERMADMLIADHARPKHAPPGSYSWKFVDEAIRRGELPDKEDFLVQRPAAANPSAPASSASAPVKTTRTPYTAEDDRILTQYVRRRLDRAKANGIYEEFAQKNPRHPWQSWKDRWVKRLSLLPGNDVPIREDWEDEDEDDIQKAKQEPPDEVASAGSRTRERPSVSAQRQGQSRAQSPELSAPKTRNKFTPDEDERLIRMVDEAIQKGRHDDGKKIHIFGNLLYERFAKENPTHTAQSWRNRYKHVLAPRLEAASSRSSTAVDESRPVRNARPHEPRPKEDVPQPQKRKALPPRPKPKRVSNEIGDVPSSPSPVRPSTAAERAAPALRSPPRALASRNPARGLTRPRRSSSGGDNESGDHEGDRNIQSSAVESIWSAWQGYKVRKSLATVAKFPSLAKGYLARARFQEALQQQQHRIETEDESHNSDESGAEVGSEDELDSDDEAATVPSQQARLEAFIEAYDAANPGVIDSTPTVCGETISVWDLYLAFRSQNLPADECDWLQVAEDLGFDVSKNVNVGNKLFECFQRNLDHFVKTADSAMELWRPENTEDGVDGEADEASSQDVESEDQAMETAREHQYEQDEEPGEAQEHEGTDISDQSPPPLSSLFAAAALKRRHEQAFHSDLSLSSGTPRKRTRKDADLEIPDTPQASHFRIQPQLRQEVLDSSPPVRHRPLSTTSPTLPTRRVRVEPETQSWRLDPETQARLSQTLDLHTDDVEPTQDGIEVTSSQQLRLEEDEHLVTPVPRLFTTAVGGDISPPRKRAFRISHFDDEPVDASTPKLRGGPSTRVLGKQPERREPSVSPPTRRDHVPQKSASRGPTGKRSLPALFGQRRPGGSVAPPTEAPEVIALSSPEPEAPPSRFSRPPKRTYAFGTQPRSVRSSDFTATAPFNQSKELESSYTAAAGRPHQLRSLSRTVGPGSDVGDEEELMSSIVVGLVDPNSRRKTTNRVALPAGRPASRRETEGRPRQQQQQQQHRPAPPQWRQASTPAPAPPRQSISSEVEWWMSLGYARKPITDLLKATCLSIPLLNQVIDENRRR</sequence>
<keyword evidence="6" id="KW-0539">Nucleus</keyword>
<dbReference type="AlphaFoldDB" id="A0A0H2UCP0"/>
<evidence type="ECO:0000256" key="7">
    <source>
        <dbReference type="SAM" id="MobiDB-lite"/>
    </source>
</evidence>
<organism evidence="10">
    <name type="scientific">Magnaporthiopsis poae (strain ATCC 64411 / 73-15)</name>
    <name type="common">Kentucky bluegrass fungus</name>
    <name type="synonym">Magnaporthe poae</name>
    <dbReference type="NCBI Taxonomy" id="644358"/>
    <lineage>
        <taxon>Eukaryota</taxon>
        <taxon>Fungi</taxon>
        <taxon>Dikarya</taxon>
        <taxon>Ascomycota</taxon>
        <taxon>Pezizomycotina</taxon>
        <taxon>Sordariomycetes</taxon>
        <taxon>Sordariomycetidae</taxon>
        <taxon>Magnaporthales</taxon>
        <taxon>Magnaporthaceae</taxon>
        <taxon>Magnaporthiopsis</taxon>
    </lineage>
</organism>
<dbReference type="PANTHER" id="PTHR16466:SF6">
    <property type="entry name" value="TELOMERIC REPEAT-BINDING FACTOR 2-INTERACTING PROTEIN 1"/>
    <property type="match status" value="1"/>
</dbReference>
<evidence type="ECO:0000259" key="9">
    <source>
        <dbReference type="Pfam" id="PF16589"/>
    </source>
</evidence>
<dbReference type="OrthoDB" id="435460at2759"/>
<feature type="domain" description="BRCT" evidence="9">
    <location>
        <begin position="19"/>
        <end position="93"/>
    </location>
</feature>
<feature type="compositionally biased region" description="Basic and acidic residues" evidence="7">
    <location>
        <begin position="313"/>
        <end position="332"/>
    </location>
</feature>
<dbReference type="PANTHER" id="PTHR16466">
    <property type="entry name" value="TELOMERE REPEAT-BINDING FACTOR 2-INTERACTING PROTEIN 1"/>
    <property type="match status" value="1"/>
</dbReference>
<feature type="compositionally biased region" description="Low complexity" evidence="7">
    <location>
        <begin position="1020"/>
        <end position="1037"/>
    </location>
</feature>
<dbReference type="VEuPathDB" id="FungiDB:MAPG_07166"/>
<dbReference type="GO" id="GO:0070187">
    <property type="term" value="C:shelterin complex"/>
    <property type="evidence" value="ECO:0007669"/>
    <property type="project" value="TreeGrafter"/>
</dbReference>
<proteinExistence type="inferred from homology"/>
<comment type="similarity">
    <text evidence="3">Belongs to the RAP1 family.</text>
</comment>
<protein>
    <submittedName>
        <fullName evidence="10">Uncharacterized protein</fullName>
    </submittedName>
</protein>
<dbReference type="InterPro" id="IPR009057">
    <property type="entry name" value="Homeodomain-like_sf"/>
</dbReference>
<feature type="region of interest" description="Disordered" evidence="7">
    <location>
        <begin position="599"/>
        <end position="656"/>
    </location>
</feature>
<feature type="region of interest" description="Disordered" evidence="7">
    <location>
        <begin position="996"/>
        <end position="1050"/>
    </location>
</feature>
<dbReference type="Pfam" id="PF16589">
    <property type="entry name" value="BRCT_2"/>
    <property type="match status" value="1"/>
</dbReference>
<feature type="region of interest" description="Disordered" evidence="7">
    <location>
        <begin position="818"/>
        <end position="977"/>
    </location>
</feature>
<dbReference type="InterPro" id="IPR039595">
    <property type="entry name" value="TE2IP/Rap1"/>
</dbReference>
<feature type="compositionally biased region" description="Acidic residues" evidence="7">
    <location>
        <begin position="484"/>
        <end position="495"/>
    </location>
</feature>
<keyword evidence="5" id="KW-0779">Telomere</keyword>
<dbReference type="SUPFAM" id="SSF46689">
    <property type="entry name" value="Homeodomain-like"/>
    <property type="match status" value="2"/>
</dbReference>
<keyword evidence="4" id="KW-0158">Chromosome</keyword>
<feature type="compositionally biased region" description="Basic and acidic residues" evidence="7">
    <location>
        <begin position="845"/>
        <end position="863"/>
    </location>
</feature>
<feature type="domain" description="TERF2-interacting telomeric protein 1 Myb" evidence="8">
    <location>
        <begin position="121"/>
        <end position="170"/>
    </location>
</feature>
<accession>A0A0H2UCP0</accession>
<feature type="compositionally biased region" description="Basic and acidic residues" evidence="7">
    <location>
        <begin position="465"/>
        <end position="477"/>
    </location>
</feature>
<dbReference type="PROSITE" id="PS50096">
    <property type="entry name" value="IQ"/>
    <property type="match status" value="1"/>
</dbReference>
<dbReference type="CDD" id="cd11655">
    <property type="entry name" value="rap1_myb-like"/>
    <property type="match status" value="2"/>
</dbReference>
<dbReference type="InterPro" id="IPR001357">
    <property type="entry name" value="BRCT_dom"/>
</dbReference>
<evidence type="ECO:0000259" key="8">
    <source>
        <dbReference type="Pfam" id="PF08914"/>
    </source>
</evidence>
<dbReference type="GO" id="GO:0042162">
    <property type="term" value="F:telomeric DNA binding"/>
    <property type="evidence" value="ECO:0007669"/>
    <property type="project" value="TreeGrafter"/>
</dbReference>
<feature type="domain" description="TERF2-interacting telomeric protein 1 Myb" evidence="8">
    <location>
        <begin position="239"/>
        <end position="301"/>
    </location>
</feature>
<evidence type="ECO:0000313" key="10">
    <source>
        <dbReference type="EMBL" id="KLU88179.1"/>
    </source>
</evidence>
<dbReference type="GO" id="GO:0010833">
    <property type="term" value="P:telomere maintenance via telomere lengthening"/>
    <property type="evidence" value="ECO:0007669"/>
    <property type="project" value="TreeGrafter"/>
</dbReference>
<gene>
    <name evidence="10" type="ORF">MAPG_07166</name>
</gene>
<dbReference type="Pfam" id="PF08914">
    <property type="entry name" value="Myb_Rap1"/>
    <property type="match status" value="2"/>
</dbReference>
<feature type="region of interest" description="Disordered" evidence="7">
    <location>
        <begin position="99"/>
        <end position="123"/>
    </location>
</feature>
<evidence type="ECO:0000256" key="4">
    <source>
        <dbReference type="ARBA" id="ARBA00022454"/>
    </source>
</evidence>
<comment type="subcellular location">
    <subcellularLocation>
        <location evidence="2">Chromosome</location>
        <location evidence="2">Telomere</location>
    </subcellularLocation>
    <subcellularLocation>
        <location evidence="1">Nucleus</location>
    </subcellularLocation>
</comment>
<dbReference type="EMBL" id="GL876971">
    <property type="protein sequence ID" value="KLU88179.1"/>
    <property type="molecule type" value="Genomic_DNA"/>
</dbReference>
<evidence type="ECO:0000256" key="3">
    <source>
        <dbReference type="ARBA" id="ARBA00010467"/>
    </source>
</evidence>
<feature type="region of interest" description="Disordered" evidence="7">
    <location>
        <begin position="462"/>
        <end position="497"/>
    </location>
</feature>
<feature type="compositionally biased region" description="Basic residues" evidence="7">
    <location>
        <begin position="336"/>
        <end position="349"/>
    </location>
</feature>
<reference evidence="10" key="2">
    <citation type="submission" date="2011-03" db="EMBL/GenBank/DDBJ databases">
        <title>Annotation of Magnaporthe poae ATCC 64411.</title>
        <authorList>
            <person name="Ma L.-J."/>
            <person name="Dead R."/>
            <person name="Young S.K."/>
            <person name="Zeng Q."/>
            <person name="Gargeya S."/>
            <person name="Fitzgerald M."/>
            <person name="Haas B."/>
            <person name="Abouelleil A."/>
            <person name="Alvarado L."/>
            <person name="Arachchi H.M."/>
            <person name="Berlin A."/>
            <person name="Brown A."/>
            <person name="Chapman S.B."/>
            <person name="Chen Z."/>
            <person name="Dunbar C."/>
            <person name="Freedman E."/>
            <person name="Gearin G."/>
            <person name="Gellesch M."/>
            <person name="Goldberg J."/>
            <person name="Griggs A."/>
            <person name="Gujja S."/>
            <person name="Heiman D."/>
            <person name="Howarth C."/>
            <person name="Larson L."/>
            <person name="Lui A."/>
            <person name="MacDonald P.J.P."/>
            <person name="Mehta T."/>
            <person name="Montmayeur A."/>
            <person name="Murphy C."/>
            <person name="Neiman D."/>
            <person name="Pearson M."/>
            <person name="Priest M."/>
            <person name="Roberts A."/>
            <person name="Saif S."/>
            <person name="Shea T."/>
            <person name="Shenoy N."/>
            <person name="Sisk P."/>
            <person name="Stolte C."/>
            <person name="Sykes S."/>
            <person name="Yandava C."/>
            <person name="Wortman J."/>
            <person name="Nusbaum C."/>
            <person name="Birren B."/>
        </authorList>
    </citation>
    <scope>NUCLEOTIDE SEQUENCE</scope>
    <source>
        <strain evidence="10">ATCC 64411</strain>
    </source>
</reference>